<proteinExistence type="predicted"/>
<reference evidence="2 3" key="1">
    <citation type="submission" date="2018-11" db="EMBL/GenBank/DDBJ databases">
        <title>Genome sequence and assembly of Colletotrichum spinosum.</title>
        <authorList>
            <person name="Gan P."/>
            <person name="Shirasu K."/>
        </authorList>
    </citation>
    <scope>NUCLEOTIDE SEQUENCE [LARGE SCALE GENOMIC DNA]</scope>
    <source>
        <strain evidence="2 3">CBS 515.97</strain>
    </source>
</reference>
<evidence type="ECO:0000313" key="3">
    <source>
        <dbReference type="Proteomes" id="UP000295083"/>
    </source>
</evidence>
<accession>A0A4R8QBB9</accession>
<gene>
    <name evidence="2" type="ORF">C8035_v009074</name>
</gene>
<name>A0A4R8QBB9_9PEZI</name>
<protein>
    <submittedName>
        <fullName evidence="2">Uncharacterized protein</fullName>
    </submittedName>
</protein>
<feature type="transmembrane region" description="Helical" evidence="1">
    <location>
        <begin position="137"/>
        <end position="156"/>
    </location>
</feature>
<sequence>MHEISRHLIHSQETLNAAETMFMAILDSQQWKGTMATERLRFCHEFLINLKLRARAFVERLNNEIAHELHVNNLDQLQKVWKLLQENRRDGKEVAELNKLVGYASILFLAGTFVSGFFSIVFFSLEDSASWPYARQSWIWGCHGSSYVLGVGVALVEPD</sequence>
<dbReference type="AlphaFoldDB" id="A0A4R8QBB9"/>
<evidence type="ECO:0000313" key="2">
    <source>
        <dbReference type="EMBL" id="TDZ36001.1"/>
    </source>
</evidence>
<feature type="transmembrane region" description="Helical" evidence="1">
    <location>
        <begin position="100"/>
        <end position="125"/>
    </location>
</feature>
<evidence type="ECO:0000256" key="1">
    <source>
        <dbReference type="SAM" id="Phobius"/>
    </source>
</evidence>
<keyword evidence="1" id="KW-0472">Membrane</keyword>
<organism evidence="2 3">
    <name type="scientific">Colletotrichum spinosum</name>
    <dbReference type="NCBI Taxonomy" id="1347390"/>
    <lineage>
        <taxon>Eukaryota</taxon>
        <taxon>Fungi</taxon>
        <taxon>Dikarya</taxon>
        <taxon>Ascomycota</taxon>
        <taxon>Pezizomycotina</taxon>
        <taxon>Sordariomycetes</taxon>
        <taxon>Hypocreomycetidae</taxon>
        <taxon>Glomerellales</taxon>
        <taxon>Glomerellaceae</taxon>
        <taxon>Colletotrichum</taxon>
        <taxon>Colletotrichum orbiculare species complex</taxon>
    </lineage>
</organism>
<comment type="caution">
    <text evidence="2">The sequence shown here is derived from an EMBL/GenBank/DDBJ whole genome shotgun (WGS) entry which is preliminary data.</text>
</comment>
<keyword evidence="3" id="KW-1185">Reference proteome</keyword>
<dbReference type="Proteomes" id="UP000295083">
    <property type="component" value="Unassembled WGS sequence"/>
</dbReference>
<keyword evidence="1" id="KW-1133">Transmembrane helix</keyword>
<keyword evidence="1" id="KW-0812">Transmembrane</keyword>
<dbReference type="EMBL" id="QAPG01000035">
    <property type="protein sequence ID" value="TDZ36001.1"/>
    <property type="molecule type" value="Genomic_DNA"/>
</dbReference>